<accession>A0ABN3W7N6</accession>
<proteinExistence type="predicted"/>
<feature type="domain" description="N-acetyltransferase" evidence="2">
    <location>
        <begin position="1"/>
        <end position="140"/>
    </location>
</feature>
<name>A0ABN3W7N6_9ACTN</name>
<evidence type="ECO:0000256" key="1">
    <source>
        <dbReference type="SAM" id="MobiDB-lite"/>
    </source>
</evidence>
<dbReference type="EMBL" id="BAAAVI010000081">
    <property type="protein sequence ID" value="GAA2905059.1"/>
    <property type="molecule type" value="Genomic_DNA"/>
</dbReference>
<organism evidence="3 4">
    <name type="scientific">Streptosporangium fragile</name>
    <dbReference type="NCBI Taxonomy" id="46186"/>
    <lineage>
        <taxon>Bacteria</taxon>
        <taxon>Bacillati</taxon>
        <taxon>Actinomycetota</taxon>
        <taxon>Actinomycetes</taxon>
        <taxon>Streptosporangiales</taxon>
        <taxon>Streptosporangiaceae</taxon>
        <taxon>Streptosporangium</taxon>
    </lineage>
</organism>
<dbReference type="InterPro" id="IPR000182">
    <property type="entry name" value="GNAT_dom"/>
</dbReference>
<evidence type="ECO:0000259" key="2">
    <source>
        <dbReference type="PROSITE" id="PS51186"/>
    </source>
</evidence>
<gene>
    <name evidence="3" type="ORF">GCM10010517_71200</name>
</gene>
<comment type="caution">
    <text evidence="3">The sequence shown here is derived from an EMBL/GenBank/DDBJ whole genome shotgun (WGS) entry which is preliminary data.</text>
</comment>
<reference evidence="3 4" key="1">
    <citation type="journal article" date="2019" name="Int. J. Syst. Evol. Microbiol.">
        <title>The Global Catalogue of Microorganisms (GCM) 10K type strain sequencing project: providing services to taxonomists for standard genome sequencing and annotation.</title>
        <authorList>
            <consortium name="The Broad Institute Genomics Platform"/>
            <consortium name="The Broad Institute Genome Sequencing Center for Infectious Disease"/>
            <person name="Wu L."/>
            <person name="Ma J."/>
        </authorList>
    </citation>
    <scope>NUCLEOTIDE SEQUENCE [LARGE SCALE GENOMIC DNA]</scope>
    <source>
        <strain evidence="3 4">JCM 6242</strain>
    </source>
</reference>
<dbReference type="InterPro" id="IPR016181">
    <property type="entry name" value="Acyl_CoA_acyltransferase"/>
</dbReference>
<dbReference type="Proteomes" id="UP001500831">
    <property type="component" value="Unassembled WGS sequence"/>
</dbReference>
<dbReference type="Pfam" id="PF00583">
    <property type="entry name" value="Acetyltransf_1"/>
    <property type="match status" value="1"/>
</dbReference>
<feature type="region of interest" description="Disordered" evidence="1">
    <location>
        <begin position="117"/>
        <end position="140"/>
    </location>
</feature>
<keyword evidence="4" id="KW-1185">Reference proteome</keyword>
<protein>
    <recommendedName>
        <fullName evidence="2">N-acetyltransferase domain-containing protein</fullName>
    </recommendedName>
</protein>
<dbReference type="RefSeq" id="WP_344980729.1">
    <property type="nucleotide sequence ID" value="NZ_BAAAVI010000081.1"/>
</dbReference>
<evidence type="ECO:0000313" key="4">
    <source>
        <dbReference type="Proteomes" id="UP001500831"/>
    </source>
</evidence>
<sequence>MALYPLSCGRALYDPWYIERTIRDFHHPDRVEQEVGEAPPHWFGHQVVEEAGRVLGAAGGGMTGPGIGELFVVHLDPGERNRGLGTLLPGRVTAQVSAAGAKERQLWSSGLPVPFGPWPPQPAGPVSDRPGAVRRGPLWG</sequence>
<dbReference type="Gene3D" id="3.40.630.30">
    <property type="match status" value="1"/>
</dbReference>
<dbReference type="SUPFAM" id="SSF55729">
    <property type="entry name" value="Acyl-CoA N-acyltransferases (Nat)"/>
    <property type="match status" value="1"/>
</dbReference>
<evidence type="ECO:0000313" key="3">
    <source>
        <dbReference type="EMBL" id="GAA2905059.1"/>
    </source>
</evidence>
<dbReference type="PROSITE" id="PS51186">
    <property type="entry name" value="GNAT"/>
    <property type="match status" value="1"/>
</dbReference>